<dbReference type="AlphaFoldDB" id="A0A0B2VNT8"/>
<dbReference type="InterPro" id="IPR001584">
    <property type="entry name" value="Integrase_cat-core"/>
</dbReference>
<dbReference type="PANTHER" id="PTHR37984">
    <property type="entry name" value="PROTEIN CBG26694"/>
    <property type="match status" value="1"/>
</dbReference>
<name>A0A0B2VNT8_TOXCA</name>
<sequence>ELYKEFCRARGMTHLRSPPFHPQSNGQAERFVDASKRALIKLKGEEPTTDALQAFLMANRSTPCPPGPDRTSPAENFLGRQLRLTFELMMPSADSPIGPRDSKLEEQFNRRHGAPRRHFEVGDAIYAKDYRGPKSTRMSGIIVRKSDNATYTVRCGKLLWTRHIN</sequence>
<dbReference type="Gene3D" id="3.30.420.10">
    <property type="entry name" value="Ribonuclease H-like superfamily/Ribonuclease H"/>
    <property type="match status" value="1"/>
</dbReference>
<dbReference type="EMBL" id="JPKZ01001274">
    <property type="protein sequence ID" value="KHN83039.1"/>
    <property type="molecule type" value="Genomic_DNA"/>
</dbReference>
<protein>
    <submittedName>
        <fullName evidence="2">Uncharacterized protein K02A2.6</fullName>
    </submittedName>
</protein>
<keyword evidence="3" id="KW-1185">Reference proteome</keyword>
<reference evidence="2 3" key="1">
    <citation type="submission" date="2014-11" db="EMBL/GenBank/DDBJ databases">
        <title>Genetic blueprint of the zoonotic pathogen Toxocara canis.</title>
        <authorList>
            <person name="Zhu X.-Q."/>
            <person name="Korhonen P.K."/>
            <person name="Cai H."/>
            <person name="Young N.D."/>
            <person name="Nejsum P."/>
            <person name="von Samson-Himmelstjerna G."/>
            <person name="Boag P.R."/>
            <person name="Tan P."/>
            <person name="Li Q."/>
            <person name="Min J."/>
            <person name="Yang Y."/>
            <person name="Wang X."/>
            <person name="Fang X."/>
            <person name="Hall R.S."/>
            <person name="Hofmann A."/>
            <person name="Sternberg P.W."/>
            <person name="Jex A.R."/>
            <person name="Gasser R.B."/>
        </authorList>
    </citation>
    <scope>NUCLEOTIDE SEQUENCE [LARGE SCALE GENOMIC DNA]</scope>
    <source>
        <strain evidence="2">PN_DK_2014</strain>
    </source>
</reference>
<dbReference type="GO" id="GO:0015074">
    <property type="term" value="P:DNA integration"/>
    <property type="evidence" value="ECO:0007669"/>
    <property type="project" value="InterPro"/>
</dbReference>
<feature type="non-terminal residue" evidence="2">
    <location>
        <position position="1"/>
    </location>
</feature>
<accession>A0A0B2VNT8</accession>
<dbReference type="PROSITE" id="PS50994">
    <property type="entry name" value="INTEGRASE"/>
    <property type="match status" value="1"/>
</dbReference>
<dbReference type="InterPro" id="IPR050951">
    <property type="entry name" value="Retrovirus_Pol_polyprotein"/>
</dbReference>
<gene>
    <name evidence="2" type="primary">K02A2.6</name>
    <name evidence="2" type="ORF">Tcan_01231</name>
</gene>
<dbReference type="Proteomes" id="UP000031036">
    <property type="component" value="Unassembled WGS sequence"/>
</dbReference>
<organism evidence="2 3">
    <name type="scientific">Toxocara canis</name>
    <name type="common">Canine roundworm</name>
    <dbReference type="NCBI Taxonomy" id="6265"/>
    <lineage>
        <taxon>Eukaryota</taxon>
        <taxon>Metazoa</taxon>
        <taxon>Ecdysozoa</taxon>
        <taxon>Nematoda</taxon>
        <taxon>Chromadorea</taxon>
        <taxon>Rhabditida</taxon>
        <taxon>Spirurina</taxon>
        <taxon>Ascaridomorpha</taxon>
        <taxon>Ascaridoidea</taxon>
        <taxon>Toxocaridae</taxon>
        <taxon>Toxocara</taxon>
    </lineage>
</organism>
<dbReference type="InterPro" id="IPR012337">
    <property type="entry name" value="RNaseH-like_sf"/>
</dbReference>
<feature type="non-terminal residue" evidence="2">
    <location>
        <position position="165"/>
    </location>
</feature>
<dbReference type="PANTHER" id="PTHR37984:SF5">
    <property type="entry name" value="PROTEIN NYNRIN-LIKE"/>
    <property type="match status" value="1"/>
</dbReference>
<dbReference type="STRING" id="6265.A0A0B2VNT8"/>
<evidence type="ECO:0000259" key="1">
    <source>
        <dbReference type="PROSITE" id="PS50994"/>
    </source>
</evidence>
<dbReference type="OrthoDB" id="5876121at2759"/>
<comment type="caution">
    <text evidence="2">The sequence shown here is derived from an EMBL/GenBank/DDBJ whole genome shotgun (WGS) entry which is preliminary data.</text>
</comment>
<dbReference type="SUPFAM" id="SSF53098">
    <property type="entry name" value="Ribonuclease H-like"/>
    <property type="match status" value="1"/>
</dbReference>
<dbReference type="GO" id="GO:0003676">
    <property type="term" value="F:nucleic acid binding"/>
    <property type="evidence" value="ECO:0007669"/>
    <property type="project" value="InterPro"/>
</dbReference>
<evidence type="ECO:0000313" key="2">
    <source>
        <dbReference type="EMBL" id="KHN83039.1"/>
    </source>
</evidence>
<evidence type="ECO:0000313" key="3">
    <source>
        <dbReference type="Proteomes" id="UP000031036"/>
    </source>
</evidence>
<dbReference type="InterPro" id="IPR036397">
    <property type="entry name" value="RNaseH_sf"/>
</dbReference>
<feature type="domain" description="Integrase catalytic" evidence="1">
    <location>
        <begin position="1"/>
        <end position="81"/>
    </location>
</feature>
<dbReference type="OMA" id="KFAMENT"/>
<proteinExistence type="predicted"/>